<feature type="domain" description="Myb/SANT-like DNA-binding" evidence="5">
    <location>
        <begin position="11"/>
        <end position="72"/>
    </location>
</feature>
<dbReference type="Proteomes" id="UP001234178">
    <property type="component" value="Unassembled WGS sequence"/>
</dbReference>
<evidence type="ECO:0000313" key="6">
    <source>
        <dbReference type="EMBL" id="KAK4013972.1"/>
    </source>
</evidence>
<evidence type="ECO:0000256" key="1">
    <source>
        <dbReference type="ARBA" id="ARBA00011764"/>
    </source>
</evidence>
<proteinExistence type="predicted"/>
<dbReference type="Pfam" id="PF13873">
    <property type="entry name" value="Myb_DNA-bind_5"/>
    <property type="match status" value="1"/>
</dbReference>
<keyword evidence="7" id="KW-1185">Reference proteome</keyword>
<evidence type="ECO:0000259" key="5">
    <source>
        <dbReference type="Pfam" id="PF13873"/>
    </source>
</evidence>
<evidence type="ECO:0000256" key="2">
    <source>
        <dbReference type="ARBA" id="ARBA00016807"/>
    </source>
</evidence>
<feature type="region of interest" description="Disordered" evidence="4">
    <location>
        <begin position="1"/>
        <end position="26"/>
    </location>
</feature>
<protein>
    <recommendedName>
        <fullName evidence="2">Regulatory protein zeste</fullName>
    </recommendedName>
</protein>
<comment type="subunit">
    <text evidence="1">Self-associates forming complexes of several hundred monomers.</text>
</comment>
<evidence type="ECO:0000256" key="4">
    <source>
        <dbReference type="SAM" id="MobiDB-lite"/>
    </source>
</evidence>
<evidence type="ECO:0000256" key="3">
    <source>
        <dbReference type="ARBA" id="ARBA00025466"/>
    </source>
</evidence>
<sequence>MASNNKGKALKKSHILQGAHDHAVRTEEKTKAWNEIHEAISLEFPDGDPKNCSQVKKKWDNLNREARTEIAKDDGTVVSITPTPSMPDKILITEGVSCNGRSTPKTTRSTMSATKKKIFQLSDEIGNKRLKRERFMYLNVLRESRARLGVPVTMEEVQYPAQKSEHRFNFLKPPICGKKGRVDDGHIGQGWVLRFKASNRSGHFCNPPG</sequence>
<organism evidence="6 7">
    <name type="scientific">Daphnia magna</name>
    <dbReference type="NCBI Taxonomy" id="35525"/>
    <lineage>
        <taxon>Eukaryota</taxon>
        <taxon>Metazoa</taxon>
        <taxon>Ecdysozoa</taxon>
        <taxon>Arthropoda</taxon>
        <taxon>Crustacea</taxon>
        <taxon>Branchiopoda</taxon>
        <taxon>Diplostraca</taxon>
        <taxon>Cladocera</taxon>
        <taxon>Anomopoda</taxon>
        <taxon>Daphniidae</taxon>
        <taxon>Daphnia</taxon>
    </lineage>
</organism>
<name>A0ABQ9ZLZ8_9CRUS</name>
<comment type="function">
    <text evidence="3">Involved in transvection phenomena (= synapsis-dependent gene expression), where the synaptic pairing of chromosomes carrying genes with which zeste interacts influences the expression of these genes. Zeste binds to DNA and stimulates transcription from a nearby promoter.</text>
</comment>
<dbReference type="EMBL" id="JAOYFB010000004">
    <property type="protein sequence ID" value="KAK4013972.1"/>
    <property type="molecule type" value="Genomic_DNA"/>
</dbReference>
<evidence type="ECO:0000313" key="7">
    <source>
        <dbReference type="Proteomes" id="UP001234178"/>
    </source>
</evidence>
<comment type="caution">
    <text evidence="6">The sequence shown here is derived from an EMBL/GenBank/DDBJ whole genome shotgun (WGS) entry which is preliminary data.</text>
</comment>
<reference evidence="6 7" key="1">
    <citation type="journal article" date="2023" name="Nucleic Acids Res.">
        <title>The hologenome of Daphnia magna reveals possible DNA methylation and microbiome-mediated evolution of the host genome.</title>
        <authorList>
            <person name="Chaturvedi A."/>
            <person name="Li X."/>
            <person name="Dhandapani V."/>
            <person name="Marshall H."/>
            <person name="Kissane S."/>
            <person name="Cuenca-Cambronero M."/>
            <person name="Asole G."/>
            <person name="Calvet F."/>
            <person name="Ruiz-Romero M."/>
            <person name="Marangio P."/>
            <person name="Guigo R."/>
            <person name="Rago D."/>
            <person name="Mirbahai L."/>
            <person name="Eastwood N."/>
            <person name="Colbourne J.K."/>
            <person name="Zhou J."/>
            <person name="Mallon E."/>
            <person name="Orsini L."/>
        </authorList>
    </citation>
    <scope>NUCLEOTIDE SEQUENCE [LARGE SCALE GENOMIC DNA]</scope>
    <source>
        <strain evidence="6">LRV0_1</strain>
    </source>
</reference>
<dbReference type="InterPro" id="IPR028002">
    <property type="entry name" value="Myb_DNA-bind_5"/>
</dbReference>
<gene>
    <name evidence="6" type="ORF">OUZ56_026520</name>
</gene>
<accession>A0ABQ9ZLZ8</accession>